<gene>
    <name evidence="5" type="ORF">NNL22_13425</name>
</gene>
<evidence type="ECO:0000256" key="1">
    <source>
        <dbReference type="ARBA" id="ARBA00001946"/>
    </source>
</evidence>
<dbReference type="GO" id="GO:0043709">
    <property type="term" value="P:cell adhesion involved in single-species biofilm formation"/>
    <property type="evidence" value="ECO:0007669"/>
    <property type="project" value="TreeGrafter"/>
</dbReference>
<dbReference type="AlphaFoldDB" id="A0A9E8HQP1"/>
<keyword evidence="3" id="KW-0175">Coiled coil</keyword>
<evidence type="ECO:0000256" key="3">
    <source>
        <dbReference type="SAM" id="Coils"/>
    </source>
</evidence>
<dbReference type="RefSeq" id="WP_251811485.1">
    <property type="nucleotide sequence ID" value="NZ_CP101527.1"/>
</dbReference>
<dbReference type="GO" id="GO:0052621">
    <property type="term" value="F:diguanylate cyclase activity"/>
    <property type="evidence" value="ECO:0007669"/>
    <property type="project" value="UniProtKB-EC"/>
</dbReference>
<dbReference type="NCBIfam" id="TIGR00254">
    <property type="entry name" value="GGDEF"/>
    <property type="match status" value="1"/>
</dbReference>
<dbReference type="InterPro" id="IPR050469">
    <property type="entry name" value="Diguanylate_Cyclase"/>
</dbReference>
<dbReference type="InterPro" id="IPR029787">
    <property type="entry name" value="Nucleotide_cyclase"/>
</dbReference>
<evidence type="ECO:0000313" key="5">
    <source>
        <dbReference type="EMBL" id="UZW74024.1"/>
    </source>
</evidence>
<evidence type="ECO:0000256" key="2">
    <source>
        <dbReference type="ARBA" id="ARBA00012528"/>
    </source>
</evidence>
<protein>
    <recommendedName>
        <fullName evidence="2">diguanylate cyclase</fullName>
        <ecNumber evidence="2">2.7.7.65</ecNumber>
    </recommendedName>
</protein>
<keyword evidence="5" id="KW-0548">Nucleotidyltransferase</keyword>
<name>A0A9E8HQP1_9ALTE</name>
<feature type="coiled-coil region" evidence="3">
    <location>
        <begin position="149"/>
        <end position="180"/>
    </location>
</feature>
<dbReference type="InterPro" id="IPR043128">
    <property type="entry name" value="Rev_trsase/Diguanyl_cyclase"/>
</dbReference>
<dbReference type="GO" id="GO:1902201">
    <property type="term" value="P:negative regulation of bacterial-type flagellum-dependent cell motility"/>
    <property type="evidence" value="ECO:0007669"/>
    <property type="project" value="TreeGrafter"/>
</dbReference>
<dbReference type="SMART" id="SM00267">
    <property type="entry name" value="GGDEF"/>
    <property type="match status" value="1"/>
</dbReference>
<dbReference type="GO" id="GO:0005886">
    <property type="term" value="C:plasma membrane"/>
    <property type="evidence" value="ECO:0007669"/>
    <property type="project" value="TreeGrafter"/>
</dbReference>
<comment type="cofactor">
    <cofactor evidence="1">
        <name>Mg(2+)</name>
        <dbReference type="ChEBI" id="CHEBI:18420"/>
    </cofactor>
</comment>
<feature type="domain" description="GGDEF" evidence="4">
    <location>
        <begin position="207"/>
        <end position="342"/>
    </location>
</feature>
<dbReference type="EMBL" id="CP101527">
    <property type="protein sequence ID" value="UZW74024.1"/>
    <property type="molecule type" value="Genomic_DNA"/>
</dbReference>
<dbReference type="CDD" id="cd01949">
    <property type="entry name" value="GGDEF"/>
    <property type="match status" value="1"/>
</dbReference>
<dbReference type="Proteomes" id="UP001164472">
    <property type="component" value="Chromosome"/>
</dbReference>
<sequence length="354" mass="40117">MAHHHDDLNQAVRYLKLTLPEMSKREIPTTPENYAVWYEYISGSNLELKRKIDSLIQKQTPFSEKLNNDLYTQYIENGQQPAFDEIRDSVRKIINDLLLQVSGEGNELGGYAKSLELFSEKVSDTVDTNTINLLITELLIETRKREEATHSLQATLDTMAQEMTQLREEVERLNDEASTDALTRVKNRRAFNISLEKAISTSKIDSTQLTLLILDIDHFKQFNDQFGHITGDKVLRFVATMLQKNVKGNDTVARFGGEEFAVILPETSYENALSVAENVRTRIAGQMLTDSAANVKLGSVHASIGVASYRYGESPEEFIHRADQCLYKAKNSGRNRVVGEQDITEELPSKEQRI</sequence>
<dbReference type="InterPro" id="IPR000160">
    <property type="entry name" value="GGDEF_dom"/>
</dbReference>
<evidence type="ECO:0000313" key="6">
    <source>
        <dbReference type="Proteomes" id="UP001164472"/>
    </source>
</evidence>
<dbReference type="EC" id="2.7.7.65" evidence="2"/>
<organism evidence="5 6">
    <name type="scientific">Alkalimarinus sediminis</name>
    <dbReference type="NCBI Taxonomy" id="1632866"/>
    <lineage>
        <taxon>Bacteria</taxon>
        <taxon>Pseudomonadati</taxon>
        <taxon>Pseudomonadota</taxon>
        <taxon>Gammaproteobacteria</taxon>
        <taxon>Alteromonadales</taxon>
        <taxon>Alteromonadaceae</taxon>
        <taxon>Alkalimarinus</taxon>
    </lineage>
</organism>
<dbReference type="PANTHER" id="PTHR45138">
    <property type="entry name" value="REGULATORY COMPONENTS OF SENSORY TRANSDUCTION SYSTEM"/>
    <property type="match status" value="1"/>
</dbReference>
<keyword evidence="5" id="KW-0808">Transferase</keyword>
<evidence type="ECO:0000259" key="4">
    <source>
        <dbReference type="PROSITE" id="PS50887"/>
    </source>
</evidence>
<dbReference type="KEGG" id="asem:NNL22_13425"/>
<keyword evidence="6" id="KW-1185">Reference proteome</keyword>
<dbReference type="PROSITE" id="PS50887">
    <property type="entry name" value="GGDEF"/>
    <property type="match status" value="1"/>
</dbReference>
<dbReference type="Pfam" id="PF00990">
    <property type="entry name" value="GGDEF"/>
    <property type="match status" value="1"/>
</dbReference>
<dbReference type="FunFam" id="3.30.70.270:FF:000001">
    <property type="entry name" value="Diguanylate cyclase domain protein"/>
    <property type="match status" value="1"/>
</dbReference>
<proteinExistence type="predicted"/>
<dbReference type="Gene3D" id="3.30.70.270">
    <property type="match status" value="1"/>
</dbReference>
<accession>A0A9E8HQP1</accession>
<reference evidence="5" key="1">
    <citation type="submission" date="2022-07" db="EMBL/GenBank/DDBJ databases">
        <title>Alkalimarinus sp. nov., isolated from gut of a Alitta virens.</title>
        <authorList>
            <person name="Yang A.I."/>
            <person name="Shin N.-R."/>
        </authorList>
    </citation>
    <scope>NUCLEOTIDE SEQUENCE</scope>
    <source>
        <strain evidence="5">FA028</strain>
    </source>
</reference>
<dbReference type="SUPFAM" id="SSF55073">
    <property type="entry name" value="Nucleotide cyclase"/>
    <property type="match status" value="1"/>
</dbReference>
<dbReference type="PANTHER" id="PTHR45138:SF2">
    <property type="entry name" value="DIGUANYLATE CYCLASE VDCA"/>
    <property type="match status" value="1"/>
</dbReference>